<dbReference type="EMBL" id="JAIWYP010000011">
    <property type="protein sequence ID" value="KAH3737745.1"/>
    <property type="molecule type" value="Genomic_DNA"/>
</dbReference>
<organism evidence="1 2">
    <name type="scientific">Dreissena polymorpha</name>
    <name type="common">Zebra mussel</name>
    <name type="synonym">Mytilus polymorpha</name>
    <dbReference type="NCBI Taxonomy" id="45954"/>
    <lineage>
        <taxon>Eukaryota</taxon>
        <taxon>Metazoa</taxon>
        <taxon>Spiralia</taxon>
        <taxon>Lophotrochozoa</taxon>
        <taxon>Mollusca</taxon>
        <taxon>Bivalvia</taxon>
        <taxon>Autobranchia</taxon>
        <taxon>Heteroconchia</taxon>
        <taxon>Euheterodonta</taxon>
        <taxon>Imparidentia</taxon>
        <taxon>Neoheterodontei</taxon>
        <taxon>Myida</taxon>
        <taxon>Dreissenoidea</taxon>
        <taxon>Dreissenidae</taxon>
        <taxon>Dreissena</taxon>
    </lineage>
</organism>
<proteinExistence type="predicted"/>
<sequence>MFYKILPLSNLLSSRLRDNNPNIADLSDKFRQTRIAELLTELFDNEWTDDLSALEQQYTEKQGLDMTNGKLTSKKTYSRLIEKLLTRPFSRNIHAADNT</sequence>
<dbReference type="AlphaFoldDB" id="A0A9D4D320"/>
<evidence type="ECO:0000313" key="1">
    <source>
        <dbReference type="EMBL" id="KAH3737745.1"/>
    </source>
</evidence>
<comment type="caution">
    <text evidence="1">The sequence shown here is derived from an EMBL/GenBank/DDBJ whole genome shotgun (WGS) entry which is preliminary data.</text>
</comment>
<reference evidence="1" key="1">
    <citation type="journal article" date="2019" name="bioRxiv">
        <title>The Genome of the Zebra Mussel, Dreissena polymorpha: A Resource for Invasive Species Research.</title>
        <authorList>
            <person name="McCartney M.A."/>
            <person name="Auch B."/>
            <person name="Kono T."/>
            <person name="Mallez S."/>
            <person name="Zhang Y."/>
            <person name="Obille A."/>
            <person name="Becker A."/>
            <person name="Abrahante J.E."/>
            <person name="Garbe J."/>
            <person name="Badalamenti J.P."/>
            <person name="Herman A."/>
            <person name="Mangelson H."/>
            <person name="Liachko I."/>
            <person name="Sullivan S."/>
            <person name="Sone E.D."/>
            <person name="Koren S."/>
            <person name="Silverstein K.A.T."/>
            <person name="Beckman K.B."/>
            <person name="Gohl D.M."/>
        </authorList>
    </citation>
    <scope>NUCLEOTIDE SEQUENCE</scope>
    <source>
        <strain evidence="1">Duluth1</strain>
        <tissue evidence="1">Whole animal</tissue>
    </source>
</reference>
<evidence type="ECO:0000313" key="2">
    <source>
        <dbReference type="Proteomes" id="UP000828390"/>
    </source>
</evidence>
<accession>A0A9D4D320</accession>
<gene>
    <name evidence="1" type="ORF">DPMN_044339</name>
</gene>
<name>A0A9D4D320_DREPO</name>
<protein>
    <submittedName>
        <fullName evidence="1">Uncharacterized protein</fullName>
    </submittedName>
</protein>
<keyword evidence="2" id="KW-1185">Reference proteome</keyword>
<dbReference type="Proteomes" id="UP000828390">
    <property type="component" value="Unassembled WGS sequence"/>
</dbReference>
<reference evidence="1" key="2">
    <citation type="submission" date="2020-11" db="EMBL/GenBank/DDBJ databases">
        <authorList>
            <person name="McCartney M.A."/>
            <person name="Auch B."/>
            <person name="Kono T."/>
            <person name="Mallez S."/>
            <person name="Becker A."/>
            <person name="Gohl D.M."/>
            <person name="Silverstein K.A.T."/>
            <person name="Koren S."/>
            <person name="Bechman K.B."/>
            <person name="Herman A."/>
            <person name="Abrahante J.E."/>
            <person name="Garbe J."/>
        </authorList>
    </citation>
    <scope>NUCLEOTIDE SEQUENCE</scope>
    <source>
        <strain evidence="1">Duluth1</strain>
        <tissue evidence="1">Whole animal</tissue>
    </source>
</reference>